<evidence type="ECO:0000313" key="4">
    <source>
        <dbReference type="EMBL" id="AIB14657.1"/>
    </source>
</evidence>
<name>A0A060DP83_9PROT</name>
<geneLocation type="plasmid" evidence="4 5">
    <name>AbAZ39_p1</name>
</geneLocation>
<dbReference type="PANTHER" id="PTHR38340">
    <property type="entry name" value="S-LAYER PROTEIN"/>
    <property type="match status" value="1"/>
</dbReference>
<evidence type="ECO:0008006" key="6">
    <source>
        <dbReference type="Google" id="ProtNLM"/>
    </source>
</evidence>
<dbReference type="InterPro" id="IPR001343">
    <property type="entry name" value="Hemolysn_Ca-bd"/>
</dbReference>
<dbReference type="Proteomes" id="UP000027186">
    <property type="component" value="Plasmid AbAZ39_p1"/>
</dbReference>
<organism evidence="4 5">
    <name type="scientific">Azospirillum argentinense</name>
    <dbReference type="NCBI Taxonomy" id="2970906"/>
    <lineage>
        <taxon>Bacteria</taxon>
        <taxon>Pseudomonadati</taxon>
        <taxon>Pseudomonadota</taxon>
        <taxon>Alphaproteobacteria</taxon>
        <taxon>Rhodospirillales</taxon>
        <taxon>Azospirillaceae</taxon>
        <taxon>Azospirillum</taxon>
    </lineage>
</organism>
<dbReference type="EMBL" id="CP007794">
    <property type="protein sequence ID" value="AIB14657.1"/>
    <property type="molecule type" value="Genomic_DNA"/>
</dbReference>
<dbReference type="PANTHER" id="PTHR38340:SF1">
    <property type="entry name" value="S-LAYER PROTEIN"/>
    <property type="match status" value="1"/>
</dbReference>
<sequence length="344" mass="35272">MSGDNGDDLLQDDYGDDSLTGGAGNDTLQGGMDNDWLAGEEGDDLLQGGMGNDTLIGGEGADTLLGEEGDDYFYISGNEAVVIGGTGFDTVVIQQDSPRYIDLGVWQVERVYGGGGDDVFDARNVFSATEINGGAGNDTFEAGFGSDALDGGAGTDTVSYSSSVWSGVTVNLATGTGSGGHADGDTFNDIENVIGTNQSDTLIGSAAANRLSGGDDSDFLYGGDGDDTLIGGLGPDRLNGGAGADAFRLGIDLWSGDTIEDFQSGEDRIELEASTFGLPVGALDANMFALDMPADADDRLIFDTLFRTLYYDADGIGSGAAIQIARFYVDTLSASDIVVVPSGS</sequence>
<gene>
    <name evidence="4" type="ORF">ABAZ39_22420</name>
</gene>
<feature type="region of interest" description="Disordered" evidence="3">
    <location>
        <begin position="1"/>
        <end position="52"/>
    </location>
</feature>
<dbReference type="GO" id="GO:0005509">
    <property type="term" value="F:calcium ion binding"/>
    <property type="evidence" value="ECO:0007669"/>
    <property type="project" value="InterPro"/>
</dbReference>
<dbReference type="Pfam" id="PF00353">
    <property type="entry name" value="HemolysinCabind"/>
    <property type="match status" value="4"/>
</dbReference>
<evidence type="ECO:0000256" key="1">
    <source>
        <dbReference type="ARBA" id="ARBA00004613"/>
    </source>
</evidence>
<dbReference type="InterPro" id="IPR050557">
    <property type="entry name" value="RTX_toxin/Mannuronan_C5-epim"/>
</dbReference>
<comment type="subcellular location">
    <subcellularLocation>
        <location evidence="1">Secreted</location>
    </subcellularLocation>
</comment>
<dbReference type="Gene3D" id="2.150.10.10">
    <property type="entry name" value="Serralysin-like metalloprotease, C-terminal"/>
    <property type="match status" value="2"/>
</dbReference>
<accession>A0A060DP83</accession>
<dbReference type="InterPro" id="IPR018511">
    <property type="entry name" value="Hemolysin-typ_Ca-bd_CS"/>
</dbReference>
<dbReference type="AlphaFoldDB" id="A0A060DP83"/>
<evidence type="ECO:0000313" key="5">
    <source>
        <dbReference type="Proteomes" id="UP000027186"/>
    </source>
</evidence>
<protein>
    <recommendedName>
        <fullName evidence="6">Calcium-binding protein</fullName>
    </recommendedName>
</protein>
<dbReference type="SUPFAM" id="SSF51120">
    <property type="entry name" value="beta-Roll"/>
    <property type="match status" value="3"/>
</dbReference>
<evidence type="ECO:0000256" key="2">
    <source>
        <dbReference type="ARBA" id="ARBA00022525"/>
    </source>
</evidence>
<evidence type="ECO:0000256" key="3">
    <source>
        <dbReference type="SAM" id="MobiDB-lite"/>
    </source>
</evidence>
<dbReference type="GO" id="GO:0005576">
    <property type="term" value="C:extracellular region"/>
    <property type="evidence" value="ECO:0007669"/>
    <property type="project" value="UniProtKB-SubCell"/>
</dbReference>
<proteinExistence type="predicted"/>
<dbReference type="InterPro" id="IPR011049">
    <property type="entry name" value="Serralysin-like_metalloprot_C"/>
</dbReference>
<dbReference type="PRINTS" id="PR00313">
    <property type="entry name" value="CABNDNGRPT"/>
</dbReference>
<keyword evidence="4" id="KW-0614">Plasmid</keyword>
<feature type="compositionally biased region" description="Acidic residues" evidence="3">
    <location>
        <begin position="1"/>
        <end position="16"/>
    </location>
</feature>
<dbReference type="PROSITE" id="PS00330">
    <property type="entry name" value="HEMOLYSIN_CALCIUM"/>
    <property type="match status" value="4"/>
</dbReference>
<dbReference type="KEGG" id="abq:ABAZ39_22420"/>
<reference evidence="4 5" key="1">
    <citation type="journal article" date="2014" name="Genome Announc.">
        <title>Complete Genome Sequence of the Model Rhizosphere Strain Azospirillum brasilense Az39, Successfully Applied in Agriculture.</title>
        <authorList>
            <person name="Rivera D."/>
            <person name="Revale S."/>
            <person name="Molina R."/>
            <person name="Gualpa J."/>
            <person name="Puente M."/>
            <person name="Maroniche G."/>
            <person name="Paris G."/>
            <person name="Baker D."/>
            <person name="Clavijo B."/>
            <person name="McLay K."/>
            <person name="Spaepen S."/>
            <person name="Perticari A."/>
            <person name="Vazquez M."/>
            <person name="Wisniewski-Dye F."/>
            <person name="Watkins C."/>
            <person name="Martinez-Abarca F."/>
            <person name="Vanderleyden J."/>
            <person name="Cassan F."/>
        </authorList>
    </citation>
    <scope>NUCLEOTIDE SEQUENCE [LARGE SCALE GENOMIC DNA]</scope>
    <source>
        <strain evidence="4 5">Az39</strain>
        <plasmid evidence="4">AbAZ39_p1</plasmid>
    </source>
</reference>
<keyword evidence="2" id="KW-0964">Secreted</keyword>